<keyword evidence="6" id="KW-0472">Membrane</keyword>
<evidence type="ECO:0000256" key="4">
    <source>
        <dbReference type="ARBA" id="ARBA00023012"/>
    </source>
</evidence>
<dbReference type="Pfam" id="PF02518">
    <property type="entry name" value="HATPase_c"/>
    <property type="match status" value="1"/>
</dbReference>
<evidence type="ECO:0000259" key="7">
    <source>
        <dbReference type="PROSITE" id="PS50109"/>
    </source>
</evidence>
<keyword evidence="3 5" id="KW-0597">Phosphoprotein</keyword>
<dbReference type="CDD" id="cd00082">
    <property type="entry name" value="HisKA"/>
    <property type="match status" value="1"/>
</dbReference>
<protein>
    <recommendedName>
        <fullName evidence="2">histidine kinase</fullName>
        <ecNumber evidence="2">2.7.13.3</ecNumber>
    </recommendedName>
</protein>
<keyword evidence="6" id="KW-1133">Transmembrane helix</keyword>
<dbReference type="InterPro" id="IPR011623">
    <property type="entry name" value="7TMR_DISM_rcpt_extracell_dom1"/>
</dbReference>
<dbReference type="Gene3D" id="1.10.287.130">
    <property type="match status" value="1"/>
</dbReference>
<dbReference type="CDD" id="cd16922">
    <property type="entry name" value="HATPase_EvgS-ArcB-TorS-like"/>
    <property type="match status" value="1"/>
</dbReference>
<feature type="transmembrane region" description="Helical" evidence="6">
    <location>
        <begin position="383"/>
        <end position="405"/>
    </location>
</feature>
<feature type="modified residue" description="4-aspartylphosphate" evidence="5">
    <location>
        <position position="745"/>
    </location>
</feature>
<dbReference type="CDD" id="cd17546">
    <property type="entry name" value="REC_hyHK_CKI1_RcsC-like"/>
    <property type="match status" value="2"/>
</dbReference>
<dbReference type="Pfam" id="PF00512">
    <property type="entry name" value="HisKA"/>
    <property type="match status" value="1"/>
</dbReference>
<dbReference type="Pfam" id="PF00072">
    <property type="entry name" value="Response_reg"/>
    <property type="match status" value="2"/>
</dbReference>
<name>A0ABU5QBI3_9BACT</name>
<dbReference type="Gene3D" id="3.40.50.2300">
    <property type="match status" value="2"/>
</dbReference>
<feature type="transmembrane region" description="Helical" evidence="6">
    <location>
        <begin position="233"/>
        <end position="252"/>
    </location>
</feature>
<dbReference type="SMART" id="SM00387">
    <property type="entry name" value="HATPase_c"/>
    <property type="match status" value="1"/>
</dbReference>
<evidence type="ECO:0000256" key="2">
    <source>
        <dbReference type="ARBA" id="ARBA00012438"/>
    </source>
</evidence>
<feature type="transmembrane region" description="Helical" evidence="6">
    <location>
        <begin position="411"/>
        <end position="430"/>
    </location>
</feature>
<comment type="catalytic activity">
    <reaction evidence="1">
        <text>ATP + protein L-histidine = ADP + protein N-phospho-L-histidine.</text>
        <dbReference type="EC" id="2.7.13.3"/>
    </reaction>
</comment>
<dbReference type="RefSeq" id="WP_323297355.1">
    <property type="nucleotide sequence ID" value="NZ_JAYFUM010000016.1"/>
</dbReference>
<organism evidence="9 10">
    <name type="scientific">Arcicella rigui</name>
    <dbReference type="NCBI Taxonomy" id="797020"/>
    <lineage>
        <taxon>Bacteria</taxon>
        <taxon>Pseudomonadati</taxon>
        <taxon>Bacteroidota</taxon>
        <taxon>Cytophagia</taxon>
        <taxon>Cytophagales</taxon>
        <taxon>Flectobacillaceae</taxon>
        <taxon>Arcicella</taxon>
    </lineage>
</organism>
<dbReference type="SUPFAM" id="SSF52172">
    <property type="entry name" value="CheY-like"/>
    <property type="match status" value="2"/>
</dbReference>
<feature type="transmembrane region" description="Helical" evidence="6">
    <location>
        <begin position="259"/>
        <end position="276"/>
    </location>
</feature>
<keyword evidence="4" id="KW-0902">Two-component regulatory system</keyword>
<feature type="modified residue" description="4-aspartylphosphate" evidence="5">
    <location>
        <position position="897"/>
    </location>
</feature>
<dbReference type="InterPro" id="IPR005467">
    <property type="entry name" value="His_kinase_dom"/>
</dbReference>
<proteinExistence type="predicted"/>
<dbReference type="InterPro" id="IPR001789">
    <property type="entry name" value="Sig_transdc_resp-reg_receiver"/>
</dbReference>
<dbReference type="Pfam" id="PF07695">
    <property type="entry name" value="7TMR-DISM_7TM"/>
    <property type="match status" value="1"/>
</dbReference>
<dbReference type="InterPro" id="IPR036097">
    <property type="entry name" value="HisK_dim/P_sf"/>
</dbReference>
<dbReference type="PANTHER" id="PTHR45339:SF1">
    <property type="entry name" value="HYBRID SIGNAL TRANSDUCTION HISTIDINE KINASE J"/>
    <property type="match status" value="1"/>
</dbReference>
<dbReference type="SUPFAM" id="SSF55874">
    <property type="entry name" value="ATPase domain of HSP90 chaperone/DNA topoisomerase II/histidine kinase"/>
    <property type="match status" value="1"/>
</dbReference>
<evidence type="ECO:0000313" key="10">
    <source>
        <dbReference type="Proteomes" id="UP001302949"/>
    </source>
</evidence>
<reference evidence="9 10" key="1">
    <citation type="submission" date="2023-12" db="EMBL/GenBank/DDBJ databases">
        <title>Novel species of the genus Arcicella isolated from rivers.</title>
        <authorList>
            <person name="Lu H."/>
        </authorList>
    </citation>
    <scope>NUCLEOTIDE SEQUENCE [LARGE SCALE GENOMIC DNA]</scope>
    <source>
        <strain evidence="9 10">KCTC 23307</strain>
    </source>
</reference>
<dbReference type="InterPro" id="IPR011006">
    <property type="entry name" value="CheY-like_superfamily"/>
</dbReference>
<feature type="transmembrane region" description="Helical" evidence="6">
    <location>
        <begin position="329"/>
        <end position="348"/>
    </location>
</feature>
<feature type="transmembrane region" description="Helical" evidence="6">
    <location>
        <begin position="296"/>
        <end position="317"/>
    </location>
</feature>
<dbReference type="InterPro" id="IPR003661">
    <property type="entry name" value="HisK_dim/P_dom"/>
</dbReference>
<sequence length="968" mass="111200">MNESFLYTENLHGRGKHIIHNVYGCIKSNFWGYLKTSLFTITFLCSFNSLFANKIPRNEKILDLRNHDFVNAGSVDLKENWAFYWNQLIQPNEFSETLKPNYYTELTKVWNNHEQLNIPYKAFGCATYQLKVLINSKKDPTLTFFIPATYCSYYFWINGKLFSKNGVVAKEIEANKPQWLPILRDYYATSDTLNLVLQISNYEHYKGGIAYPIVLGDSALMKEQREREVASDMLLTGVLLMGSLFFLGLYFMGERDKEILYFSLFCLFFIYRIIGVDKLYYLHHIFPNLNWYLTIYLEYFAIFFCIFIFTLFLRDLYPDETRDWMIKGVRIVSLFYIGILILTPISFFTLASSFFLYVVLLFIIYNIYVGIKAYMNKRIGSGYALMSILSLGVALSLTILSYMKILDASPFYFIFGFFGFIFFQNLILSYRFAHSLRKAKVQAEQSGQAKSEFLANMSHEIRTPLNGVIGFVDLLMKTKLDDTQKQYMSTVLQSANSLLDIINDILDFSKIEAGKLELSIEKYDLYQLAEQGIDIITYQANEKGLEILLNIQPNTPRFIWTDSVRLRQVLVNLLGNAVKFTQKGEIELRISVLEHISDEKKRMRFSVRDTGVGIDTKNQEKIFHAFSQEDASISRKFGGTGLGLTISNRLLGLMGSELKVESELGTGSTFYFDVILKAVEGEAIVWEESMQKLKKILIVDDNANNRLILKDMLALEGVVSEQVTNGLEALEKMNLGNRYDVILVDYKMPEMDGITMIRNIREKLQLSPEEQPIMLLYSSPDDFTISKACEELGVKQRLVKPIKIQQLYHALEALLNQRNLEISGSVKATENVVIEQKIEPAIEEFKVLIAEDNPINMLLARTILKKLFPQVQIFEAENGRIAIDLFKSNQPDIIFMDVQMPEIGGYEASKIIRALEQGHNVPIIALTAETIKGERERCLEAGMDDYITKPVVKATIEATVLKWLSQKK</sequence>
<dbReference type="SUPFAM" id="SSF47384">
    <property type="entry name" value="Homodimeric domain of signal transducing histidine kinase"/>
    <property type="match status" value="1"/>
</dbReference>
<evidence type="ECO:0000313" key="9">
    <source>
        <dbReference type="EMBL" id="MEA5140200.1"/>
    </source>
</evidence>
<feature type="transmembrane region" description="Helical" evidence="6">
    <location>
        <begin position="354"/>
        <end position="371"/>
    </location>
</feature>
<evidence type="ECO:0000256" key="3">
    <source>
        <dbReference type="ARBA" id="ARBA00022553"/>
    </source>
</evidence>
<gene>
    <name evidence="9" type="ORF">VB248_13705</name>
</gene>
<dbReference type="InterPro" id="IPR036890">
    <property type="entry name" value="HATPase_C_sf"/>
</dbReference>
<dbReference type="InterPro" id="IPR003594">
    <property type="entry name" value="HATPase_dom"/>
</dbReference>
<dbReference type="Gene3D" id="3.30.565.10">
    <property type="entry name" value="Histidine kinase-like ATPase, C-terminal domain"/>
    <property type="match status" value="1"/>
</dbReference>
<dbReference type="Proteomes" id="UP001302949">
    <property type="component" value="Unassembled WGS sequence"/>
</dbReference>
<dbReference type="InterPro" id="IPR004358">
    <property type="entry name" value="Sig_transdc_His_kin-like_C"/>
</dbReference>
<dbReference type="PRINTS" id="PR00344">
    <property type="entry name" value="BCTRLSENSOR"/>
</dbReference>
<evidence type="ECO:0000259" key="8">
    <source>
        <dbReference type="PROSITE" id="PS50110"/>
    </source>
</evidence>
<feature type="domain" description="Response regulatory" evidence="8">
    <location>
        <begin position="695"/>
        <end position="815"/>
    </location>
</feature>
<dbReference type="PROSITE" id="PS50109">
    <property type="entry name" value="HIS_KIN"/>
    <property type="match status" value="1"/>
</dbReference>
<evidence type="ECO:0000256" key="1">
    <source>
        <dbReference type="ARBA" id="ARBA00000085"/>
    </source>
</evidence>
<accession>A0ABU5QBI3</accession>
<dbReference type="EMBL" id="JAYFUM010000016">
    <property type="protein sequence ID" value="MEA5140200.1"/>
    <property type="molecule type" value="Genomic_DNA"/>
</dbReference>
<dbReference type="SMART" id="SM00388">
    <property type="entry name" value="HisKA"/>
    <property type="match status" value="1"/>
</dbReference>
<feature type="domain" description="Response regulatory" evidence="8">
    <location>
        <begin position="846"/>
        <end position="964"/>
    </location>
</feature>
<dbReference type="EC" id="2.7.13.3" evidence="2"/>
<feature type="domain" description="Histidine kinase" evidence="7">
    <location>
        <begin position="456"/>
        <end position="678"/>
    </location>
</feature>
<evidence type="ECO:0000256" key="5">
    <source>
        <dbReference type="PROSITE-ProRule" id="PRU00169"/>
    </source>
</evidence>
<comment type="caution">
    <text evidence="9">The sequence shown here is derived from an EMBL/GenBank/DDBJ whole genome shotgun (WGS) entry which is preliminary data.</text>
</comment>
<keyword evidence="10" id="KW-1185">Reference proteome</keyword>
<dbReference type="PROSITE" id="PS50110">
    <property type="entry name" value="RESPONSE_REGULATORY"/>
    <property type="match status" value="2"/>
</dbReference>
<dbReference type="PANTHER" id="PTHR45339">
    <property type="entry name" value="HYBRID SIGNAL TRANSDUCTION HISTIDINE KINASE J"/>
    <property type="match status" value="1"/>
</dbReference>
<evidence type="ECO:0000256" key="6">
    <source>
        <dbReference type="SAM" id="Phobius"/>
    </source>
</evidence>
<dbReference type="SMART" id="SM00448">
    <property type="entry name" value="REC"/>
    <property type="match status" value="2"/>
</dbReference>
<keyword evidence="6" id="KW-0812">Transmembrane</keyword>